<dbReference type="EMBL" id="CP013695">
    <property type="protein sequence ID" value="ALU31652.1"/>
    <property type="molecule type" value="Genomic_DNA"/>
</dbReference>
<evidence type="ECO:0000313" key="2">
    <source>
        <dbReference type="EMBL" id="ALU28926.1"/>
    </source>
</evidence>
<dbReference type="PANTHER" id="PTHR39081:SF1">
    <property type="entry name" value="MUT7-C RNASE DOMAIN-CONTAINING PROTEIN"/>
    <property type="match status" value="1"/>
</dbReference>
<sequence>MQGQKFIADAMLGKLSRWLRILGYDTLYSKDFEDWQIIKIAKNDSRIILTMDRGLCYRAKKNDLECFYVNTELNIEEILAMLAIKYKIDLTADPNYSRCTKCNGILKKVDENRWKCTRCKKEYWKGMHWKSIQNIIIKAKSISEKYEFRTTSNNQ</sequence>
<protein>
    <recommendedName>
        <fullName evidence="1">Mut7-C RNAse domain-containing protein</fullName>
    </recommendedName>
</protein>
<accession>A0A0U2W3N3</accession>
<gene>
    <name evidence="2" type="ORF">ATY89_02440</name>
    <name evidence="3" type="ORF">ATZ20_05475</name>
</gene>
<evidence type="ECO:0000313" key="3">
    <source>
        <dbReference type="EMBL" id="ALU31652.1"/>
    </source>
</evidence>
<dbReference type="OMA" id="CGQIYWP"/>
<organism evidence="3 4">
    <name type="scientific">Sulfolobus acidocaldarius</name>
    <dbReference type="NCBI Taxonomy" id="2285"/>
    <lineage>
        <taxon>Archaea</taxon>
        <taxon>Thermoproteota</taxon>
        <taxon>Thermoprotei</taxon>
        <taxon>Sulfolobales</taxon>
        <taxon>Sulfolobaceae</taxon>
        <taxon>Sulfolobus</taxon>
    </lineage>
</organism>
<dbReference type="GeneID" id="14551308"/>
<dbReference type="RefSeq" id="WP_011277665.1">
    <property type="nucleotide sequence ID" value="NZ_BHWZ01000001.1"/>
</dbReference>
<dbReference type="STRING" id="1435377.SUSAZ_03580"/>
<dbReference type="EMBL" id="CP013694">
    <property type="protein sequence ID" value="ALU28926.1"/>
    <property type="molecule type" value="Genomic_DNA"/>
</dbReference>
<dbReference type="AlphaFoldDB" id="A0A0U2W3N3"/>
<name>A0A0U2W3N3_9CREN</name>
<reference evidence="4 5" key="1">
    <citation type="submission" date="2015-12" db="EMBL/GenBank/DDBJ databases">
        <title>A stable core within a dynamic pangenome in Sulfolobus acidocaldarius.</title>
        <authorList>
            <person name="Anderson R."/>
            <person name="Kouris A."/>
            <person name="Seward C."/>
            <person name="Campbell K."/>
            <person name="Whitaker R."/>
        </authorList>
    </citation>
    <scope>NUCLEOTIDE SEQUENCE [LARGE SCALE GENOMIC DNA]</scope>
    <source>
        <strain evidence="2 5">GG12-C01-09</strain>
        <strain evidence="3 4">NG05B_CO5_07</strain>
    </source>
</reference>
<dbReference type="Proteomes" id="UP000060043">
    <property type="component" value="Chromosome"/>
</dbReference>
<evidence type="ECO:0000259" key="1">
    <source>
        <dbReference type="Pfam" id="PF01927"/>
    </source>
</evidence>
<dbReference type="PaxDb" id="1435377-SUSAZ_03580"/>
<dbReference type="Proteomes" id="UP000065473">
    <property type="component" value="Chromosome"/>
</dbReference>
<dbReference type="Gene3D" id="3.40.50.1010">
    <property type="entry name" value="5'-nuclease"/>
    <property type="match status" value="1"/>
</dbReference>
<proteinExistence type="predicted"/>
<dbReference type="InterPro" id="IPR002782">
    <property type="entry name" value="Mut7-C_RNAse_dom"/>
</dbReference>
<evidence type="ECO:0000313" key="4">
    <source>
        <dbReference type="Proteomes" id="UP000060043"/>
    </source>
</evidence>
<dbReference type="Pfam" id="PF01927">
    <property type="entry name" value="Mut7-C"/>
    <property type="match status" value="1"/>
</dbReference>
<feature type="domain" description="Mut7-C RNAse" evidence="1">
    <location>
        <begin position="4"/>
        <end position="135"/>
    </location>
</feature>
<dbReference type="OrthoDB" id="1266at2157"/>
<dbReference type="PANTHER" id="PTHR39081">
    <property type="entry name" value="MUT7-C DOMAIN-CONTAINING PROTEIN"/>
    <property type="match status" value="1"/>
</dbReference>
<evidence type="ECO:0000313" key="5">
    <source>
        <dbReference type="Proteomes" id="UP000065473"/>
    </source>
</evidence>